<name>A0AAP0X530_LIQFO</name>
<dbReference type="GO" id="GO:0043531">
    <property type="term" value="F:ADP binding"/>
    <property type="evidence" value="ECO:0007669"/>
    <property type="project" value="InterPro"/>
</dbReference>
<keyword evidence="8" id="KW-1185">Reference proteome</keyword>
<dbReference type="InterPro" id="IPR057135">
    <property type="entry name" value="At4g27190-like_LRR"/>
</dbReference>
<feature type="domain" description="AAA+ ATPase" evidence="6">
    <location>
        <begin position="178"/>
        <end position="323"/>
    </location>
</feature>
<feature type="compositionally biased region" description="Acidic residues" evidence="5">
    <location>
        <begin position="1528"/>
        <end position="1545"/>
    </location>
</feature>
<evidence type="ECO:0000313" key="8">
    <source>
        <dbReference type="Proteomes" id="UP001415857"/>
    </source>
</evidence>
<dbReference type="PRINTS" id="PR00364">
    <property type="entry name" value="DISEASERSIST"/>
</dbReference>
<dbReference type="SUPFAM" id="SSF52058">
    <property type="entry name" value="L domain-like"/>
    <property type="match status" value="2"/>
</dbReference>
<dbReference type="Gene3D" id="3.40.50.300">
    <property type="entry name" value="P-loop containing nucleotide triphosphate hydrolases"/>
    <property type="match status" value="1"/>
</dbReference>
<dbReference type="PANTHER" id="PTHR33463">
    <property type="entry name" value="NB-ARC DOMAIN-CONTAINING PROTEIN-RELATED"/>
    <property type="match status" value="1"/>
</dbReference>
<protein>
    <recommendedName>
        <fullName evidence="6">AAA+ ATPase domain-containing protein</fullName>
    </recommendedName>
</protein>
<evidence type="ECO:0000256" key="3">
    <source>
        <dbReference type="ARBA" id="ARBA00022840"/>
    </source>
</evidence>
<dbReference type="GO" id="GO:0006952">
    <property type="term" value="P:defense response"/>
    <property type="evidence" value="ECO:0007669"/>
    <property type="project" value="UniProtKB-KW"/>
</dbReference>
<dbReference type="InterPro" id="IPR042197">
    <property type="entry name" value="Apaf_helical"/>
</dbReference>
<dbReference type="Pfam" id="PF23247">
    <property type="entry name" value="LRR_RPS2"/>
    <property type="match status" value="4"/>
</dbReference>
<evidence type="ECO:0000256" key="4">
    <source>
        <dbReference type="SAM" id="Coils"/>
    </source>
</evidence>
<dbReference type="EMBL" id="JBBPBK010000002">
    <property type="protein sequence ID" value="KAK9291146.1"/>
    <property type="molecule type" value="Genomic_DNA"/>
</dbReference>
<dbReference type="Gene3D" id="3.80.10.10">
    <property type="entry name" value="Ribonuclease Inhibitor"/>
    <property type="match status" value="4"/>
</dbReference>
<dbReference type="InterPro" id="IPR003593">
    <property type="entry name" value="AAA+_ATPase"/>
</dbReference>
<dbReference type="SMART" id="SM00382">
    <property type="entry name" value="AAA"/>
    <property type="match status" value="1"/>
</dbReference>
<keyword evidence="3" id="KW-0067">ATP-binding</keyword>
<feature type="region of interest" description="Disordered" evidence="5">
    <location>
        <begin position="1521"/>
        <end position="1545"/>
    </location>
</feature>
<keyword evidence="4" id="KW-0175">Coiled coil</keyword>
<gene>
    <name evidence="7" type="ORF">L1049_009334</name>
</gene>
<dbReference type="SUPFAM" id="SSF52047">
    <property type="entry name" value="RNI-like"/>
    <property type="match status" value="1"/>
</dbReference>
<dbReference type="InterPro" id="IPR050905">
    <property type="entry name" value="Plant_NBS-LRR"/>
</dbReference>
<evidence type="ECO:0000256" key="1">
    <source>
        <dbReference type="ARBA" id="ARBA00008894"/>
    </source>
</evidence>
<dbReference type="InterPro" id="IPR027417">
    <property type="entry name" value="P-loop_NTPase"/>
</dbReference>
<feature type="coiled-coil region" evidence="4">
    <location>
        <begin position="54"/>
        <end position="81"/>
    </location>
</feature>
<keyword evidence="3" id="KW-0547">Nucleotide-binding</keyword>
<accession>A0AAP0X530</accession>
<organism evidence="7 8">
    <name type="scientific">Liquidambar formosana</name>
    <name type="common">Formosan gum</name>
    <dbReference type="NCBI Taxonomy" id="63359"/>
    <lineage>
        <taxon>Eukaryota</taxon>
        <taxon>Viridiplantae</taxon>
        <taxon>Streptophyta</taxon>
        <taxon>Embryophyta</taxon>
        <taxon>Tracheophyta</taxon>
        <taxon>Spermatophyta</taxon>
        <taxon>Magnoliopsida</taxon>
        <taxon>eudicotyledons</taxon>
        <taxon>Gunneridae</taxon>
        <taxon>Pentapetalae</taxon>
        <taxon>Saxifragales</taxon>
        <taxon>Altingiaceae</taxon>
        <taxon>Liquidambar</taxon>
    </lineage>
</organism>
<proteinExistence type="inferred from homology"/>
<comment type="similarity">
    <text evidence="1">Belongs to the disease resistance NB-LRR family.</text>
</comment>
<keyword evidence="2" id="KW-0611">Plant defense</keyword>
<evidence type="ECO:0000259" key="6">
    <source>
        <dbReference type="SMART" id="SM00382"/>
    </source>
</evidence>
<sequence>MLFAVFLFSSVVSFFFLWKIGESFFNSIVEKARKYLEALVWEQVGYLIHYHSNMETLKQEVKKLNDIKKDVEHLVDEALNNGQHIGDGVNGWLKTVDWINKDVNRLEDEATVNRSWLNGWCPNLISRYSLSKEAINKTQEVIGLQEDDMTGLNFADFEHFESRIRIMDEIMAALKDDKINAIGICGLGGVGKTTMAKKVGKRAKAEKLFDETVMTVVTLNPDPEKIQAEIAKRLDLEFKGKDDFPERAKKLQKKLMGGKRHLIILDDVWKVLDLKEIGIPFGGVYMGCKVMLISRSQEVCKSMKFFTIEMLLEPEAWNLFVKSAGNSIKDSPNLHKIAKKVVKECGGLPLAIITVGRALNGSEQYAWEDALLQLKMSIPENISEMTQKVYRCIELSYNFLDSPEAKSCLLLCCLFEEDTNIWFEDLFKYGLGLGLFKGIDALAEARKRVRTLVDKLKSCYLLLDGEWKESFKVHDVVRDVIRFKVTEGKEVFLFGEGQRWTTNQKYSSLSLKSNLNTIHERPEQLPCPKLDLLLLEGMDDPLEEVDDFFEGMEGLKVLGLRRMFIPSSRTPLSSLKNLRTLCLPYCHLEDVSLIGQLKALVILSFRYSYIEELPPEIGNLTRLKLLDLTRCGKLKRISSGVISRLIQLEELYLRRSGLRWVVGEEGKEEYEVNLKELRSLPNLIALQTLLPTAKFPGSNFLFKNLKRFDISITAGEGWNWSYPFEFWNELELDLDARVLVGSGINELLKKTEALRLKLKGVKKVLHDPTLSSLVRLKTLKIYSFEGAEYLFDTVDLNSHSICPVLESVEINDVDNLKMICHGQLPAGSFRELRYLELFNLSELLHLWKDPNQLVSLRNLREIVVNRCKRLENLFSQSIAEGLVQLHSLIVRSCEMIEEIVATERGEHGEANKIRFPTLSDLRLVGLPSLISFCKKMDEIEFPQLRNLSIVSLPKIRTLSPNSLASEGEHEIATQYLFDKKVVERFRLVFFSLGNLRRIEVNKCNRLENLFSRSIAEGLVQLHSLRVRSCEMIEEIVAKERGEHGEATNKIRFPKLVDLRLMELPSLISFCKKMDEIEFPQLSNLCLKGLPKLKTFFLNSLASKGEHDTATQYPFNEKVAFQNLKSIEVHRCDSLRKLFYLPMARGLLNLELICIKHCKMMEEIVVKGENEEEDRTNPIVIPQLKSLILCGLPNLTSFSQGLYAFDFPLLKEMDIYDCLEMKTSSCKFLSTPKLEKVEGGYQLLWVGGHNNTIQVFARKKDSSPGIKVFKLWHNDNVECIVHSQLSAMSLCEIREICVQWCNKLLNVPLHLLQRFGNLEELTIEYCASLVEVFEGEGLNIEESDIVLPSKLKHLVLDGLPELKHILKREPKRISFLQSLRVVHIQNCNRLRNLFSTSMAKSAEQLQDLVIVNCELMEEIVIKGENEEEYYRTDKIIMPHLKSLRLSYLPNLTSFCQGLYAFDLPLLEDVTIDHCLKMKTFTFGNLSTPKLEEVKGHCLLFWMGDLNDAIQAFAQKELEANQEIGQQEHFDDDGNDEDDDNAIDLNT</sequence>
<dbReference type="Pfam" id="PF00931">
    <property type="entry name" value="NB-ARC"/>
    <property type="match status" value="1"/>
</dbReference>
<comment type="caution">
    <text evidence="7">The sequence shown here is derived from an EMBL/GenBank/DDBJ whole genome shotgun (WGS) entry which is preliminary data.</text>
</comment>
<dbReference type="SUPFAM" id="SSF52540">
    <property type="entry name" value="P-loop containing nucleoside triphosphate hydrolases"/>
    <property type="match status" value="1"/>
</dbReference>
<dbReference type="Gene3D" id="1.10.8.430">
    <property type="entry name" value="Helical domain of apoptotic protease-activating factors"/>
    <property type="match status" value="1"/>
</dbReference>
<evidence type="ECO:0000256" key="2">
    <source>
        <dbReference type="ARBA" id="ARBA00022821"/>
    </source>
</evidence>
<reference evidence="7 8" key="1">
    <citation type="journal article" date="2024" name="Plant J.">
        <title>Genome sequences and population genomics reveal climatic adaptation and genomic divergence between two closely related sweetgum species.</title>
        <authorList>
            <person name="Xu W.Q."/>
            <person name="Ren C.Q."/>
            <person name="Zhang X.Y."/>
            <person name="Comes H.P."/>
            <person name="Liu X.H."/>
            <person name="Li Y.G."/>
            <person name="Kettle C.J."/>
            <person name="Jalonen R."/>
            <person name="Gaisberger H."/>
            <person name="Ma Y.Z."/>
            <person name="Qiu Y.X."/>
        </authorList>
    </citation>
    <scope>NUCLEOTIDE SEQUENCE [LARGE SCALE GENOMIC DNA]</scope>
    <source>
        <strain evidence="7">Hangzhou</strain>
    </source>
</reference>
<dbReference type="InterPro" id="IPR032675">
    <property type="entry name" value="LRR_dom_sf"/>
</dbReference>
<dbReference type="InterPro" id="IPR002182">
    <property type="entry name" value="NB-ARC"/>
</dbReference>
<dbReference type="Proteomes" id="UP001415857">
    <property type="component" value="Unassembled WGS sequence"/>
</dbReference>
<dbReference type="GO" id="GO:0005524">
    <property type="term" value="F:ATP binding"/>
    <property type="evidence" value="ECO:0007669"/>
    <property type="project" value="UniProtKB-KW"/>
</dbReference>
<dbReference type="PANTHER" id="PTHR33463:SF198">
    <property type="entry name" value="RPP4C3"/>
    <property type="match status" value="1"/>
</dbReference>
<evidence type="ECO:0000256" key="5">
    <source>
        <dbReference type="SAM" id="MobiDB-lite"/>
    </source>
</evidence>
<dbReference type="FunFam" id="3.40.50.300:FF:001091">
    <property type="entry name" value="Probable disease resistance protein At1g61300"/>
    <property type="match status" value="1"/>
</dbReference>
<evidence type="ECO:0000313" key="7">
    <source>
        <dbReference type="EMBL" id="KAK9291146.1"/>
    </source>
</evidence>